<dbReference type="Gene3D" id="1.10.150.130">
    <property type="match status" value="1"/>
</dbReference>
<gene>
    <name evidence="8" type="ORF">XU08_C0003G0070</name>
</gene>
<dbReference type="PROSITE" id="PS51898">
    <property type="entry name" value="TYR_RECOMBINASE"/>
    <property type="match status" value="1"/>
</dbReference>
<proteinExistence type="inferred from homology"/>
<dbReference type="InterPro" id="IPR044068">
    <property type="entry name" value="CB"/>
</dbReference>
<feature type="domain" description="Tyr recombinase" evidence="6">
    <location>
        <begin position="114"/>
        <end position="296"/>
    </location>
</feature>
<dbReference type="Pfam" id="PF00589">
    <property type="entry name" value="Phage_integrase"/>
    <property type="match status" value="1"/>
</dbReference>
<evidence type="ECO:0000256" key="5">
    <source>
        <dbReference type="PROSITE-ProRule" id="PRU01248"/>
    </source>
</evidence>
<reference evidence="8 9" key="1">
    <citation type="submission" date="2015-05" db="EMBL/GenBank/DDBJ databases">
        <title>Critical biogeochemical functions in the subsurface are associated with bacteria from new phyla and little studied lineages.</title>
        <authorList>
            <person name="Hug L.A."/>
            <person name="Thomas B.C."/>
            <person name="Sharon I."/>
            <person name="Brown C.T."/>
            <person name="Sharma R."/>
            <person name="Hettich R.L."/>
            <person name="Wilkins M.J."/>
            <person name="Williams K.H."/>
            <person name="Singh A."/>
            <person name="Banfield J.F."/>
        </authorList>
    </citation>
    <scope>NUCLEOTIDE SEQUENCE [LARGE SCALE GENOMIC DNA]</scope>
    <source>
        <strain evidence="8">CSP1-7</strain>
    </source>
</reference>
<evidence type="ECO:0000313" key="8">
    <source>
        <dbReference type="EMBL" id="KRT67396.1"/>
    </source>
</evidence>
<evidence type="ECO:0000256" key="2">
    <source>
        <dbReference type="ARBA" id="ARBA00022908"/>
    </source>
</evidence>
<dbReference type="Gene3D" id="1.10.443.10">
    <property type="entry name" value="Intergrase catalytic core"/>
    <property type="match status" value="1"/>
</dbReference>
<dbReference type="GO" id="GO:0006310">
    <property type="term" value="P:DNA recombination"/>
    <property type="evidence" value="ECO:0007669"/>
    <property type="project" value="UniProtKB-KW"/>
</dbReference>
<dbReference type="GO" id="GO:0015074">
    <property type="term" value="P:DNA integration"/>
    <property type="evidence" value="ECO:0007669"/>
    <property type="project" value="UniProtKB-KW"/>
</dbReference>
<protein>
    <submittedName>
        <fullName evidence="8">Tyrosine recombinase XerC, integrase/recombinase XerC</fullName>
    </submittedName>
</protein>
<name>A0A0T5ZX55_UNCKA</name>
<feature type="domain" description="Core-binding (CB)" evidence="7">
    <location>
        <begin position="8"/>
        <end position="93"/>
    </location>
</feature>
<dbReference type="AlphaFoldDB" id="A0A0T5ZX55"/>
<dbReference type="CDD" id="cd00397">
    <property type="entry name" value="DNA_BRE_C"/>
    <property type="match status" value="1"/>
</dbReference>
<dbReference type="InterPro" id="IPR013762">
    <property type="entry name" value="Integrase-like_cat_sf"/>
</dbReference>
<evidence type="ECO:0000256" key="4">
    <source>
        <dbReference type="ARBA" id="ARBA00023172"/>
    </source>
</evidence>
<dbReference type="InterPro" id="IPR010998">
    <property type="entry name" value="Integrase_recombinase_N"/>
</dbReference>
<evidence type="ECO:0000256" key="3">
    <source>
        <dbReference type="ARBA" id="ARBA00023125"/>
    </source>
</evidence>
<dbReference type="InterPro" id="IPR011010">
    <property type="entry name" value="DNA_brk_join_enz"/>
</dbReference>
<sequence length="297" mass="33965">MIIFSGMIPIRDAHRKFVDHLRDKNRSQSTVLAYGKDIDQLVEFLEELRKAHLAEISKEDIEAFLAKLLKNGYTPKSVSRKTNAVKTFFRFLKVNEFITDDPALLVSHPRFETKPPRILSETEYRALRDTVQNDARTYAIVELLLQTGMRIGELSRLENSDAKFGTGGRPGEIRIASFNRHPERTVPLNSRSQKALQAYLDERPKTKADHVFITRTGKSLLVRNIRSTIKRFLELAGIEDATVNDLRHTFIAHHLKRGASLVLVSKIAGHRRLSTTEKYLDHIEVTAPQEKMELAEL</sequence>
<evidence type="ECO:0000259" key="7">
    <source>
        <dbReference type="PROSITE" id="PS51900"/>
    </source>
</evidence>
<keyword evidence="4" id="KW-0233">DNA recombination</keyword>
<dbReference type="PANTHER" id="PTHR30349">
    <property type="entry name" value="PHAGE INTEGRASE-RELATED"/>
    <property type="match status" value="1"/>
</dbReference>
<dbReference type="SUPFAM" id="SSF56349">
    <property type="entry name" value="DNA breaking-rejoining enzymes"/>
    <property type="match status" value="1"/>
</dbReference>
<evidence type="ECO:0000259" key="6">
    <source>
        <dbReference type="PROSITE" id="PS51898"/>
    </source>
</evidence>
<evidence type="ECO:0000313" key="9">
    <source>
        <dbReference type="Proteomes" id="UP000051297"/>
    </source>
</evidence>
<accession>A0A0T5ZX55</accession>
<keyword evidence="3 5" id="KW-0238">DNA-binding</keyword>
<keyword evidence="2" id="KW-0229">DNA integration</keyword>
<dbReference type="PANTHER" id="PTHR30349:SF41">
    <property type="entry name" value="INTEGRASE_RECOMBINASE PROTEIN MJ0367-RELATED"/>
    <property type="match status" value="1"/>
</dbReference>
<organism evidence="8 9">
    <name type="scientific">candidate division WWE3 bacterium CSP1-7</name>
    <dbReference type="NCBI Taxonomy" id="1576480"/>
    <lineage>
        <taxon>Bacteria</taxon>
        <taxon>Katanobacteria</taxon>
    </lineage>
</organism>
<dbReference type="GO" id="GO:0003677">
    <property type="term" value="F:DNA binding"/>
    <property type="evidence" value="ECO:0007669"/>
    <property type="project" value="UniProtKB-UniRule"/>
</dbReference>
<dbReference type="InterPro" id="IPR002104">
    <property type="entry name" value="Integrase_catalytic"/>
</dbReference>
<dbReference type="InterPro" id="IPR050090">
    <property type="entry name" value="Tyrosine_recombinase_XerCD"/>
</dbReference>
<dbReference type="Pfam" id="PF02899">
    <property type="entry name" value="Phage_int_SAM_1"/>
    <property type="match status" value="1"/>
</dbReference>
<dbReference type="InterPro" id="IPR004107">
    <property type="entry name" value="Integrase_SAM-like_N"/>
</dbReference>
<dbReference type="Proteomes" id="UP000051297">
    <property type="component" value="Unassembled WGS sequence"/>
</dbReference>
<evidence type="ECO:0000256" key="1">
    <source>
        <dbReference type="ARBA" id="ARBA00008857"/>
    </source>
</evidence>
<dbReference type="STRING" id="1576480.XU08_C0003G0070"/>
<dbReference type="PROSITE" id="PS51900">
    <property type="entry name" value="CB"/>
    <property type="match status" value="1"/>
</dbReference>
<dbReference type="EMBL" id="LDXK01000003">
    <property type="protein sequence ID" value="KRT67396.1"/>
    <property type="molecule type" value="Genomic_DNA"/>
</dbReference>
<comment type="caution">
    <text evidence="8">The sequence shown here is derived from an EMBL/GenBank/DDBJ whole genome shotgun (WGS) entry which is preliminary data.</text>
</comment>
<comment type="similarity">
    <text evidence="1">Belongs to the 'phage' integrase family.</text>
</comment>